<feature type="transmembrane region" description="Helical" evidence="1">
    <location>
        <begin position="16"/>
        <end position="37"/>
    </location>
</feature>
<keyword evidence="3" id="KW-1185">Reference proteome</keyword>
<protein>
    <submittedName>
        <fullName evidence="2">MSHA biogenesis protein MshP</fullName>
    </submittedName>
</protein>
<keyword evidence="1" id="KW-0472">Membrane</keyword>
<gene>
    <name evidence="2" type="ORF">KP803_03150</name>
</gene>
<evidence type="ECO:0000256" key="1">
    <source>
        <dbReference type="SAM" id="Phobius"/>
    </source>
</evidence>
<dbReference type="EMBL" id="JAJHVV010000002">
    <property type="protein sequence ID" value="MCK6262271.1"/>
    <property type="molecule type" value="Genomic_DNA"/>
</dbReference>
<accession>A0A9X1XH66</accession>
<dbReference type="AlphaFoldDB" id="A0A9X1XH66"/>
<evidence type="ECO:0000313" key="3">
    <source>
        <dbReference type="Proteomes" id="UP001139559"/>
    </source>
</evidence>
<organism evidence="2 3">
    <name type="scientific">Vibrio amylolyticus</name>
    <dbReference type="NCBI Taxonomy" id="2847292"/>
    <lineage>
        <taxon>Bacteria</taxon>
        <taxon>Pseudomonadati</taxon>
        <taxon>Pseudomonadota</taxon>
        <taxon>Gammaproteobacteria</taxon>
        <taxon>Vibrionales</taxon>
        <taxon>Vibrionaceae</taxon>
        <taxon>Vibrio</taxon>
    </lineage>
</organism>
<sequence>MSHNLPLILRRHKQSGSVYIIAIFVLVVMGFLGAALAKIEWSNSDALTRDALGTQAWLLSHSANELVLTYMYPLNASAAVSSICTDPIPAAVQNSLSALASKHANCSDITTTCSSIGSLDDESFYKVESSTICGTGINYVQRMQEVWVKE</sequence>
<proteinExistence type="predicted"/>
<reference evidence="2" key="1">
    <citation type="submission" date="2021-11" db="EMBL/GenBank/DDBJ databases">
        <title>Vibrio ZSDE26 sp. nov. and Vibrio ZSDZ34 sp. nov., isolated from coastal seawater in Qingdao.</title>
        <authorList>
            <person name="Zhang P."/>
        </authorList>
    </citation>
    <scope>NUCLEOTIDE SEQUENCE</scope>
    <source>
        <strain evidence="2">ZSDE26</strain>
    </source>
</reference>
<comment type="caution">
    <text evidence="2">The sequence shown here is derived from an EMBL/GenBank/DDBJ whole genome shotgun (WGS) entry which is preliminary data.</text>
</comment>
<keyword evidence="1" id="KW-1133">Transmembrane helix</keyword>
<keyword evidence="1" id="KW-0812">Transmembrane</keyword>
<evidence type="ECO:0000313" key="2">
    <source>
        <dbReference type="EMBL" id="MCK6262271.1"/>
    </source>
</evidence>
<name>A0A9X1XH66_9VIBR</name>
<dbReference type="RefSeq" id="WP_248007394.1">
    <property type="nucleotide sequence ID" value="NZ_JAJHVV010000002.1"/>
</dbReference>
<dbReference type="Proteomes" id="UP001139559">
    <property type="component" value="Unassembled WGS sequence"/>
</dbReference>